<dbReference type="PRINTS" id="PR00344">
    <property type="entry name" value="BCTRLSENSOR"/>
</dbReference>
<proteinExistence type="inferred from homology"/>
<dbReference type="SMART" id="SM00304">
    <property type="entry name" value="HAMP"/>
    <property type="match status" value="1"/>
</dbReference>
<dbReference type="SUPFAM" id="SSF55874">
    <property type="entry name" value="ATPase domain of HSP90 chaperone/DNA topoisomerase II/histidine kinase"/>
    <property type="match status" value="1"/>
</dbReference>
<feature type="domain" description="Histidine kinase" evidence="19">
    <location>
        <begin position="1025"/>
        <end position="1242"/>
    </location>
</feature>
<evidence type="ECO:0000256" key="6">
    <source>
        <dbReference type="ARBA" id="ARBA00022553"/>
    </source>
</evidence>
<evidence type="ECO:0000259" key="22">
    <source>
        <dbReference type="PROSITE" id="PS50885"/>
    </source>
</evidence>
<dbReference type="InterPro" id="IPR004358">
    <property type="entry name" value="Sig_transdc_His_kin-like_C"/>
</dbReference>
<dbReference type="Proteomes" id="UP000757435">
    <property type="component" value="Unassembled WGS sequence"/>
</dbReference>
<dbReference type="EC" id="2.7.13.3" evidence="4"/>
<dbReference type="GO" id="GO:0006355">
    <property type="term" value="P:regulation of DNA-templated transcription"/>
    <property type="evidence" value="ECO:0007669"/>
    <property type="project" value="InterPro"/>
</dbReference>
<organism evidence="23 24">
    <name type="scientific">Drouetiella hepatica Uher 2000/2452</name>
    <dbReference type="NCBI Taxonomy" id="904376"/>
    <lineage>
        <taxon>Bacteria</taxon>
        <taxon>Bacillati</taxon>
        <taxon>Cyanobacteriota</taxon>
        <taxon>Cyanophyceae</taxon>
        <taxon>Oculatellales</taxon>
        <taxon>Oculatellaceae</taxon>
        <taxon>Drouetiella</taxon>
    </lineage>
</organism>
<protein>
    <recommendedName>
        <fullName evidence="16">Circadian input-output histidine kinase CikA</fullName>
        <ecNumber evidence="4">2.7.13.3</ecNumber>
    </recommendedName>
</protein>
<dbReference type="InterPro" id="IPR013656">
    <property type="entry name" value="PAS_4"/>
</dbReference>
<evidence type="ECO:0000256" key="3">
    <source>
        <dbReference type="ARBA" id="ARBA00006402"/>
    </source>
</evidence>
<keyword evidence="13" id="KW-0902">Two-component regulatory system</keyword>
<comment type="caution">
    <text evidence="23">The sequence shown here is derived from an EMBL/GenBank/DDBJ whole genome shotgun (WGS) entry which is preliminary data.</text>
</comment>
<feature type="domain" description="PAC" evidence="21">
    <location>
        <begin position="500"/>
        <end position="552"/>
    </location>
</feature>
<feature type="domain" description="PAS" evidence="20">
    <location>
        <begin position="420"/>
        <end position="463"/>
    </location>
</feature>
<sequence length="1357" mass="150621">MNSPAPQRSKSGSLVSRLIDQLSGKLSLRFVLVGSCMAPIVIFVGLAGYWTHRNQQQTVQGLADQLLEQVGDRVEHHLKAYTAAPPAIARLVADDVEMGIVDLQSQDLKALDGYLLKRIQAFSVINSIYLDREAGQLVGVVRRPTQPGQPAEYRVDRVSDSAPHSGGSVKSSHALGHQAIAQDRAIWSSIGEGAGTPDLTLTALHPLRLSGKRVGVAAVGLRLDDLSTFLEQIQIGQSGRVFILESNGRLVASSGDHEIYSRSQQQRLFASDSDDLLIRSAARHLLALQNFATRKQFEFDLDGQRQFVQITPWQDAHGLNWWVVAIVPGSDFTTQTNPNMRTIVAMCSLALLLTLGTSLLTARWLTRPLLQLNEIAKAIARGNFDRIVTFHSTREVAELARSFNNMAIQLNTLFSGFEKSERKFASLIENLPIGVGTIDATGAVVYMNPTAIQVLGKKATSIMPLEEQSAAYNLYIAGTDRLYPPEMLPSVLALQGQAVIVDDLEIHREDGENILVEGRSSPVFDKAGKVLYVITVFQDITRRRQSEKILSNYNWTLATQVAARTAELAQTNTVLEQEITERKQVERALRESEGKFRAIFNQTLRFVGLLKPDGTLLEINQTALNFGKLTRSQVVGKLLWKTPWWESDAVVQEPLEQAIAKAAQAEFVRYEIDIYDVDISRQSQTGLDKAGLGKAGLGKTVTFDFSLRPIWDEAGVVTMLLLEGEDVSKRKREEADRKRAEEALQVSERNLRTIFNNAHDAIFLHQADGTILDVNDRMLELFQVSREEALQLSIQQDYSADTNSLETLPETWRHVLTGETICFEWKARRPHDNSIFDVEVALRRIMLSGEDTILANVRDISEAKRSDAERKQAASDLEAQRTFLHTVIDAVPNCIFVKDREGRILAINQAGAAIYGCAVEEALGKLTDEFILPPAQAEEFLAINQDVMETRQSRFIPTQGIRNLQGELRWYQVIVSPFIDQEGQVQGIIGASTDITNLKHTEEALRQAKDAAEAANKAKSVFLANMSHELRTPLNAILGFSQLMACDRLTSQQQQQLETINRNGAHLLNLINEVLSIAKIESGYVHLEEQSCDLQLLLGNIEGMFSLRARSKGIGLVCRQDADLPQMIRTDAQKLRQVLINLIDNAIKFTDQGEVTIAVKWDDDRSKICFEIIDTGIGIAAHELCLIFECFTQSESGRRSRQGTGLGLPMCRQFVQIMGGDLTVSSQWQQGSVFQFAIPLKLAVSGDLEVLRADLASTDTQSADSTHLMSNQPAAPQAKSNILLPNLSAMSSHWITELNFAARSADSKAIAHLLEQIPESQAELKEAIAYLVHHFQLETLIQLTQPDQPQLDWPPLD</sequence>
<dbReference type="SMART" id="SM00086">
    <property type="entry name" value="PAC"/>
    <property type="match status" value="3"/>
</dbReference>
<evidence type="ECO:0000256" key="7">
    <source>
        <dbReference type="ARBA" id="ARBA00022679"/>
    </source>
</evidence>
<dbReference type="SUPFAM" id="SSF47384">
    <property type="entry name" value="Homodimeric domain of signal transducing histidine kinase"/>
    <property type="match status" value="1"/>
</dbReference>
<evidence type="ECO:0000256" key="9">
    <source>
        <dbReference type="ARBA" id="ARBA00022741"/>
    </source>
</evidence>
<dbReference type="PANTHER" id="PTHR43047">
    <property type="entry name" value="TWO-COMPONENT HISTIDINE PROTEIN KINASE"/>
    <property type="match status" value="1"/>
</dbReference>
<feature type="domain" description="PAC" evidence="21">
    <location>
        <begin position="954"/>
        <end position="1007"/>
    </location>
</feature>
<dbReference type="PROSITE" id="PS50113">
    <property type="entry name" value="PAC"/>
    <property type="match status" value="2"/>
</dbReference>
<dbReference type="Pfam" id="PF00512">
    <property type="entry name" value="HisKA"/>
    <property type="match status" value="1"/>
</dbReference>
<dbReference type="EMBL" id="JAHHHD010000021">
    <property type="protein sequence ID" value="MBW4660430.1"/>
    <property type="molecule type" value="Genomic_DNA"/>
</dbReference>
<dbReference type="Pfam" id="PF13426">
    <property type="entry name" value="PAS_9"/>
    <property type="match status" value="1"/>
</dbReference>
<feature type="transmembrane region" description="Helical" evidence="18">
    <location>
        <begin position="343"/>
        <end position="365"/>
    </location>
</feature>
<evidence type="ECO:0000256" key="12">
    <source>
        <dbReference type="ARBA" id="ARBA00022989"/>
    </source>
</evidence>
<comment type="catalytic activity">
    <reaction evidence="1">
        <text>ATP + protein L-histidine = ADP + protein N-phospho-L-histidine.</text>
        <dbReference type="EC" id="2.7.13.3"/>
    </reaction>
</comment>
<dbReference type="SUPFAM" id="SSF158472">
    <property type="entry name" value="HAMP domain-like"/>
    <property type="match status" value="1"/>
</dbReference>
<dbReference type="FunFam" id="3.30.565.10:FF:000010">
    <property type="entry name" value="Sensor histidine kinase RcsC"/>
    <property type="match status" value="1"/>
</dbReference>
<evidence type="ECO:0000256" key="10">
    <source>
        <dbReference type="ARBA" id="ARBA00022777"/>
    </source>
</evidence>
<dbReference type="SMART" id="SM00387">
    <property type="entry name" value="HATPase_c"/>
    <property type="match status" value="1"/>
</dbReference>
<dbReference type="InterPro" id="IPR035965">
    <property type="entry name" value="PAS-like_dom_sf"/>
</dbReference>
<dbReference type="SUPFAM" id="SSF55785">
    <property type="entry name" value="PYP-like sensor domain (PAS domain)"/>
    <property type="match status" value="4"/>
</dbReference>
<keyword evidence="6" id="KW-0597">Phosphoprotein</keyword>
<evidence type="ECO:0000256" key="14">
    <source>
        <dbReference type="ARBA" id="ARBA00023136"/>
    </source>
</evidence>
<dbReference type="NCBIfam" id="TIGR00229">
    <property type="entry name" value="sensory_box"/>
    <property type="match status" value="3"/>
</dbReference>
<feature type="transmembrane region" description="Helical" evidence="18">
    <location>
        <begin position="30"/>
        <end position="50"/>
    </location>
</feature>
<dbReference type="InterPro" id="IPR000014">
    <property type="entry name" value="PAS"/>
</dbReference>
<dbReference type="InterPro" id="IPR000700">
    <property type="entry name" value="PAS-assoc_C"/>
</dbReference>
<dbReference type="GO" id="GO:0000155">
    <property type="term" value="F:phosphorelay sensor kinase activity"/>
    <property type="evidence" value="ECO:0007669"/>
    <property type="project" value="InterPro"/>
</dbReference>
<dbReference type="Gene3D" id="1.10.287.130">
    <property type="match status" value="1"/>
</dbReference>
<evidence type="ECO:0000259" key="21">
    <source>
        <dbReference type="PROSITE" id="PS50113"/>
    </source>
</evidence>
<dbReference type="InterPro" id="IPR036097">
    <property type="entry name" value="HisK_dim/P_sf"/>
</dbReference>
<evidence type="ECO:0000256" key="15">
    <source>
        <dbReference type="ARBA" id="ARBA00023306"/>
    </source>
</evidence>
<keyword evidence="12 18" id="KW-1133">Transmembrane helix</keyword>
<dbReference type="Gene3D" id="6.10.340.10">
    <property type="match status" value="1"/>
</dbReference>
<dbReference type="GO" id="GO:0005524">
    <property type="term" value="F:ATP binding"/>
    <property type="evidence" value="ECO:0007669"/>
    <property type="project" value="UniProtKB-KW"/>
</dbReference>
<evidence type="ECO:0000256" key="18">
    <source>
        <dbReference type="SAM" id="Phobius"/>
    </source>
</evidence>
<evidence type="ECO:0000256" key="2">
    <source>
        <dbReference type="ARBA" id="ARBA00004651"/>
    </source>
</evidence>
<dbReference type="Gene3D" id="3.30.450.20">
    <property type="entry name" value="PAS domain"/>
    <property type="match status" value="5"/>
</dbReference>
<dbReference type="CDD" id="cd06225">
    <property type="entry name" value="HAMP"/>
    <property type="match status" value="1"/>
</dbReference>
<evidence type="ECO:0000256" key="1">
    <source>
        <dbReference type="ARBA" id="ARBA00000085"/>
    </source>
</evidence>
<dbReference type="InterPro" id="IPR003660">
    <property type="entry name" value="HAMP_dom"/>
</dbReference>
<accession>A0A951QDD6</accession>
<dbReference type="InterPro" id="IPR036890">
    <property type="entry name" value="HATPase_C_sf"/>
</dbReference>
<dbReference type="InterPro" id="IPR005467">
    <property type="entry name" value="His_kinase_dom"/>
</dbReference>
<reference evidence="23" key="2">
    <citation type="journal article" date="2022" name="Microbiol. Resour. Announc.">
        <title>Metagenome Sequencing to Explore Phylogenomics of Terrestrial Cyanobacteria.</title>
        <authorList>
            <person name="Ward R.D."/>
            <person name="Stajich J.E."/>
            <person name="Johansen J.R."/>
            <person name="Huntemann M."/>
            <person name="Clum A."/>
            <person name="Foster B."/>
            <person name="Foster B."/>
            <person name="Roux S."/>
            <person name="Palaniappan K."/>
            <person name="Varghese N."/>
            <person name="Mukherjee S."/>
            <person name="Reddy T.B.K."/>
            <person name="Daum C."/>
            <person name="Copeland A."/>
            <person name="Chen I.A."/>
            <person name="Ivanova N.N."/>
            <person name="Kyrpides N.C."/>
            <person name="Shapiro N."/>
            <person name="Eloe-Fadrosh E.A."/>
            <person name="Pietrasiak N."/>
        </authorList>
    </citation>
    <scope>NUCLEOTIDE SEQUENCE</scope>
    <source>
        <strain evidence="23">UHER 2000/2452</strain>
    </source>
</reference>
<dbReference type="InterPro" id="IPR013767">
    <property type="entry name" value="PAS_fold"/>
</dbReference>
<evidence type="ECO:0000256" key="13">
    <source>
        <dbReference type="ARBA" id="ARBA00023012"/>
    </source>
</evidence>
<comment type="subcellular location">
    <subcellularLocation>
        <location evidence="2">Cell membrane</location>
        <topology evidence="2">Multi-pass membrane protein</topology>
    </subcellularLocation>
</comment>
<evidence type="ECO:0000256" key="11">
    <source>
        <dbReference type="ARBA" id="ARBA00022840"/>
    </source>
</evidence>
<dbReference type="Pfam" id="PF02518">
    <property type="entry name" value="HATPase_c"/>
    <property type="match status" value="1"/>
</dbReference>
<evidence type="ECO:0000256" key="8">
    <source>
        <dbReference type="ARBA" id="ARBA00022692"/>
    </source>
</evidence>
<dbReference type="InterPro" id="IPR033479">
    <property type="entry name" value="dCache_1"/>
</dbReference>
<reference evidence="23" key="1">
    <citation type="submission" date="2021-05" db="EMBL/GenBank/DDBJ databases">
        <authorList>
            <person name="Pietrasiak N."/>
            <person name="Ward R."/>
            <person name="Stajich J.E."/>
            <person name="Kurbessoian T."/>
        </authorList>
    </citation>
    <scope>NUCLEOTIDE SEQUENCE</scope>
    <source>
        <strain evidence="23">UHER 2000/2452</strain>
    </source>
</reference>
<dbReference type="Pfam" id="PF02743">
    <property type="entry name" value="dCache_1"/>
    <property type="match status" value="1"/>
</dbReference>
<dbReference type="Pfam" id="PF00989">
    <property type="entry name" value="PAS"/>
    <property type="match status" value="1"/>
</dbReference>
<keyword evidence="9" id="KW-0547">Nucleotide-binding</keyword>
<evidence type="ECO:0000256" key="17">
    <source>
        <dbReference type="SAM" id="Coils"/>
    </source>
</evidence>
<dbReference type="GO" id="GO:0005886">
    <property type="term" value="C:plasma membrane"/>
    <property type="evidence" value="ECO:0007669"/>
    <property type="project" value="UniProtKB-SubCell"/>
</dbReference>
<keyword evidence="8 18" id="KW-0812">Transmembrane</keyword>
<dbReference type="PROSITE" id="PS50885">
    <property type="entry name" value="HAMP"/>
    <property type="match status" value="1"/>
</dbReference>
<keyword evidence="14 18" id="KW-0472">Membrane</keyword>
<dbReference type="InterPro" id="IPR003594">
    <property type="entry name" value="HATPase_dom"/>
</dbReference>
<dbReference type="InterPro" id="IPR003661">
    <property type="entry name" value="HisK_dim/P_dom"/>
</dbReference>
<feature type="domain" description="PAS" evidence="20">
    <location>
        <begin position="880"/>
        <end position="951"/>
    </location>
</feature>
<evidence type="ECO:0000256" key="16">
    <source>
        <dbReference type="ARBA" id="ARBA00074306"/>
    </source>
</evidence>
<keyword evidence="10" id="KW-0418">Kinase</keyword>
<dbReference type="CDD" id="cd16922">
    <property type="entry name" value="HATPase_EvgS-ArcB-TorS-like"/>
    <property type="match status" value="1"/>
</dbReference>
<comment type="similarity">
    <text evidence="3">In the N-terminal section; belongs to the phytochrome family.</text>
</comment>
<feature type="domain" description="PAS" evidence="20">
    <location>
        <begin position="747"/>
        <end position="790"/>
    </location>
</feature>
<evidence type="ECO:0000313" key="24">
    <source>
        <dbReference type="Proteomes" id="UP000757435"/>
    </source>
</evidence>
<evidence type="ECO:0000256" key="4">
    <source>
        <dbReference type="ARBA" id="ARBA00012438"/>
    </source>
</evidence>
<feature type="coiled-coil region" evidence="17">
    <location>
        <begin position="730"/>
        <end position="757"/>
    </location>
</feature>
<dbReference type="PROSITE" id="PS50112">
    <property type="entry name" value="PAS"/>
    <property type="match status" value="3"/>
</dbReference>
<evidence type="ECO:0000259" key="19">
    <source>
        <dbReference type="PROSITE" id="PS50109"/>
    </source>
</evidence>
<dbReference type="InterPro" id="IPR001610">
    <property type="entry name" value="PAC"/>
</dbReference>
<keyword evidence="17" id="KW-0175">Coiled coil</keyword>
<keyword evidence="7" id="KW-0808">Transferase</keyword>
<gene>
    <name evidence="23" type="ORF">KME15_17290</name>
</gene>
<keyword evidence="15" id="KW-0131">Cell cycle</keyword>
<dbReference type="SMART" id="SM00091">
    <property type="entry name" value="PAS"/>
    <property type="match status" value="4"/>
</dbReference>
<dbReference type="CDD" id="cd00130">
    <property type="entry name" value="PAS"/>
    <property type="match status" value="3"/>
</dbReference>
<dbReference type="SMART" id="SM00388">
    <property type="entry name" value="HisKA"/>
    <property type="match status" value="1"/>
</dbReference>
<dbReference type="CDD" id="cd00082">
    <property type="entry name" value="HisKA"/>
    <property type="match status" value="1"/>
</dbReference>
<feature type="domain" description="HAMP" evidence="22">
    <location>
        <begin position="363"/>
        <end position="415"/>
    </location>
</feature>
<dbReference type="Pfam" id="PF08448">
    <property type="entry name" value="PAS_4"/>
    <property type="match status" value="2"/>
</dbReference>
<keyword evidence="5" id="KW-1003">Cell membrane</keyword>
<dbReference type="FunFam" id="1.10.287.130:FF:000038">
    <property type="entry name" value="Sensory transduction histidine kinase"/>
    <property type="match status" value="1"/>
</dbReference>
<keyword evidence="11" id="KW-0067">ATP-binding</keyword>
<dbReference type="PROSITE" id="PS50109">
    <property type="entry name" value="HIS_KIN"/>
    <property type="match status" value="1"/>
</dbReference>
<evidence type="ECO:0000256" key="5">
    <source>
        <dbReference type="ARBA" id="ARBA00022475"/>
    </source>
</evidence>
<name>A0A951QDD6_9CYAN</name>
<dbReference type="Pfam" id="PF00672">
    <property type="entry name" value="HAMP"/>
    <property type="match status" value="1"/>
</dbReference>
<evidence type="ECO:0000313" key="23">
    <source>
        <dbReference type="EMBL" id="MBW4660430.1"/>
    </source>
</evidence>
<dbReference type="Gene3D" id="3.30.565.10">
    <property type="entry name" value="Histidine kinase-like ATPase, C-terminal domain"/>
    <property type="match status" value="1"/>
</dbReference>
<evidence type="ECO:0000259" key="20">
    <source>
        <dbReference type="PROSITE" id="PS50112"/>
    </source>
</evidence>